<feature type="region of interest" description="Disordered" evidence="1">
    <location>
        <begin position="65"/>
        <end position="115"/>
    </location>
</feature>
<accession>A0AAV7RKR0</accession>
<dbReference type="EMBL" id="JANPWB010000009">
    <property type="protein sequence ID" value="KAJ1152573.1"/>
    <property type="molecule type" value="Genomic_DNA"/>
</dbReference>
<gene>
    <name evidence="2" type="ORF">NDU88_005348</name>
</gene>
<protein>
    <submittedName>
        <fullName evidence="2">Uncharacterized protein</fullName>
    </submittedName>
</protein>
<evidence type="ECO:0000256" key="1">
    <source>
        <dbReference type="SAM" id="MobiDB-lite"/>
    </source>
</evidence>
<sequence>MKQGPGGEERISRGEAWLATVRVRPNHAPEEPGPSEEVLWECASSKWKVPALAWRRYPGPIRNTGMWCVGPEDLSPEAEKRQPRMGKPKKRDGTGEETAPREREGPVNPTGTTLDTLLQEIQASREVLELKIDSLSVDLTLLRDDHR</sequence>
<organism evidence="2 3">
    <name type="scientific">Pleurodeles waltl</name>
    <name type="common">Iberian ribbed newt</name>
    <dbReference type="NCBI Taxonomy" id="8319"/>
    <lineage>
        <taxon>Eukaryota</taxon>
        <taxon>Metazoa</taxon>
        <taxon>Chordata</taxon>
        <taxon>Craniata</taxon>
        <taxon>Vertebrata</taxon>
        <taxon>Euteleostomi</taxon>
        <taxon>Amphibia</taxon>
        <taxon>Batrachia</taxon>
        <taxon>Caudata</taxon>
        <taxon>Salamandroidea</taxon>
        <taxon>Salamandridae</taxon>
        <taxon>Pleurodelinae</taxon>
        <taxon>Pleurodeles</taxon>
    </lineage>
</organism>
<proteinExistence type="predicted"/>
<evidence type="ECO:0000313" key="3">
    <source>
        <dbReference type="Proteomes" id="UP001066276"/>
    </source>
</evidence>
<feature type="compositionally biased region" description="Basic and acidic residues" evidence="1">
    <location>
        <begin position="91"/>
        <end position="105"/>
    </location>
</feature>
<dbReference type="Proteomes" id="UP001066276">
    <property type="component" value="Chromosome 5"/>
</dbReference>
<dbReference type="AlphaFoldDB" id="A0AAV7RKR0"/>
<reference evidence="2" key="1">
    <citation type="journal article" date="2022" name="bioRxiv">
        <title>Sequencing and chromosome-scale assembly of the giantPleurodeles waltlgenome.</title>
        <authorList>
            <person name="Brown T."/>
            <person name="Elewa A."/>
            <person name="Iarovenko S."/>
            <person name="Subramanian E."/>
            <person name="Araus A.J."/>
            <person name="Petzold A."/>
            <person name="Susuki M."/>
            <person name="Suzuki K.-i.T."/>
            <person name="Hayashi T."/>
            <person name="Toyoda A."/>
            <person name="Oliveira C."/>
            <person name="Osipova E."/>
            <person name="Leigh N.D."/>
            <person name="Simon A."/>
            <person name="Yun M.H."/>
        </authorList>
    </citation>
    <scope>NUCLEOTIDE SEQUENCE</scope>
    <source>
        <strain evidence="2">20211129_DDA</strain>
        <tissue evidence="2">Liver</tissue>
    </source>
</reference>
<evidence type="ECO:0000313" key="2">
    <source>
        <dbReference type="EMBL" id="KAJ1152573.1"/>
    </source>
</evidence>
<name>A0AAV7RKR0_PLEWA</name>
<keyword evidence="3" id="KW-1185">Reference proteome</keyword>
<comment type="caution">
    <text evidence="2">The sequence shown here is derived from an EMBL/GenBank/DDBJ whole genome shotgun (WGS) entry which is preliminary data.</text>
</comment>